<proteinExistence type="predicted"/>
<reference evidence="8" key="1">
    <citation type="submission" date="2021-01" db="EMBL/GenBank/DDBJ databases">
        <authorList>
            <person name="Corre E."/>
            <person name="Pelletier E."/>
            <person name="Niang G."/>
            <person name="Scheremetjew M."/>
            <person name="Finn R."/>
            <person name="Kale V."/>
            <person name="Holt S."/>
            <person name="Cochrane G."/>
            <person name="Meng A."/>
            <person name="Brown T."/>
            <person name="Cohen L."/>
        </authorList>
    </citation>
    <scope>NUCLEOTIDE SEQUENCE</scope>
    <source>
        <strain evidence="8">NIES-2562</strain>
    </source>
</reference>
<evidence type="ECO:0000256" key="3">
    <source>
        <dbReference type="ARBA" id="ARBA00022989"/>
    </source>
</evidence>
<comment type="subcellular location">
    <subcellularLocation>
        <location evidence="1">Membrane</location>
        <topology evidence="1">Multi-pass membrane protein</topology>
    </subcellularLocation>
</comment>
<feature type="region of interest" description="Disordered" evidence="5">
    <location>
        <begin position="343"/>
        <end position="372"/>
    </location>
</feature>
<protein>
    <recommendedName>
        <fullName evidence="7">Ion transport domain-containing protein</fullName>
    </recommendedName>
</protein>
<organism evidence="8">
    <name type="scientific">Palpitomonas bilix</name>
    <dbReference type="NCBI Taxonomy" id="652834"/>
    <lineage>
        <taxon>Eukaryota</taxon>
        <taxon>Eukaryota incertae sedis</taxon>
    </lineage>
</organism>
<feature type="transmembrane region" description="Helical" evidence="6">
    <location>
        <begin position="48"/>
        <end position="74"/>
    </location>
</feature>
<dbReference type="GO" id="GO:0005216">
    <property type="term" value="F:monoatomic ion channel activity"/>
    <property type="evidence" value="ECO:0007669"/>
    <property type="project" value="InterPro"/>
</dbReference>
<dbReference type="GO" id="GO:0016020">
    <property type="term" value="C:membrane"/>
    <property type="evidence" value="ECO:0007669"/>
    <property type="project" value="UniProtKB-SubCell"/>
</dbReference>
<dbReference type="EMBL" id="HBIB01039182">
    <property type="protein sequence ID" value="CAE0263208.1"/>
    <property type="molecule type" value="Transcribed_RNA"/>
</dbReference>
<evidence type="ECO:0000259" key="7">
    <source>
        <dbReference type="Pfam" id="PF00520"/>
    </source>
</evidence>
<keyword evidence="2 6" id="KW-0812">Transmembrane</keyword>
<accession>A0A7S3GDV8</accession>
<evidence type="ECO:0000256" key="6">
    <source>
        <dbReference type="SAM" id="Phobius"/>
    </source>
</evidence>
<dbReference type="GO" id="GO:0006816">
    <property type="term" value="P:calcium ion transport"/>
    <property type="evidence" value="ECO:0007669"/>
    <property type="project" value="InterPro"/>
</dbReference>
<dbReference type="PANTHER" id="PTHR13715:SF99">
    <property type="entry name" value="INOSITOL 1,4,5-TRISPHOSPHATE RECEPTOR-LIKE PROTEIN A"/>
    <property type="match status" value="1"/>
</dbReference>
<sequence>MIKDEHGRPSSIFNYQRMGKREFYQMMRFDPRFFAISIWALARNGRFLWRFVFFIASCLGFFNRLFWSLLLLELMSTSRVVRQVLKAVTYRGRQLLLTVLLGIIFSYYFSIIGFLAFANNFEIAGPDVEDGNSQDLTDFNPFTARCTNLLTCFLVNLDIGLRKGDIGDALDDYEWNDPKQWQYVVYTLAYFVIISTILLNVIFGIIIDTFGELRSQRDAIEDDMRNRCFICDIDRAEFDRHGNGFEFHIKEEQNMWMYMYFIIYLQEKSSTEYTGPESFVASLYGNNSTNWVPQNKAMSLADVLDSDSEEEELILASVKRLEVGVAANTETLREVTEMLSKMRRDEGFDGSSVPGSARSLNRAGSFGGSQRL</sequence>
<evidence type="ECO:0000313" key="8">
    <source>
        <dbReference type="EMBL" id="CAE0263208.1"/>
    </source>
</evidence>
<dbReference type="InterPro" id="IPR005821">
    <property type="entry name" value="Ion_trans_dom"/>
</dbReference>
<evidence type="ECO:0000256" key="4">
    <source>
        <dbReference type="ARBA" id="ARBA00023136"/>
    </source>
</evidence>
<gene>
    <name evidence="8" type="ORF">PBIL07802_LOCUS25505</name>
</gene>
<dbReference type="Gene3D" id="1.10.287.70">
    <property type="match status" value="1"/>
</dbReference>
<keyword evidence="4 6" id="KW-0472">Membrane</keyword>
<keyword evidence="3 6" id="KW-1133">Transmembrane helix</keyword>
<dbReference type="Pfam" id="PF00520">
    <property type="entry name" value="Ion_trans"/>
    <property type="match status" value="1"/>
</dbReference>
<name>A0A7S3GDV8_9EUKA</name>
<dbReference type="InterPro" id="IPR015925">
    <property type="entry name" value="Ryanodine_IP3_receptor"/>
</dbReference>
<evidence type="ECO:0000256" key="1">
    <source>
        <dbReference type="ARBA" id="ARBA00004141"/>
    </source>
</evidence>
<feature type="transmembrane region" description="Helical" evidence="6">
    <location>
        <begin position="95"/>
        <end position="118"/>
    </location>
</feature>
<evidence type="ECO:0000256" key="2">
    <source>
        <dbReference type="ARBA" id="ARBA00022692"/>
    </source>
</evidence>
<feature type="transmembrane region" description="Helical" evidence="6">
    <location>
        <begin position="183"/>
        <end position="207"/>
    </location>
</feature>
<feature type="domain" description="Ion transport" evidence="7">
    <location>
        <begin position="35"/>
        <end position="217"/>
    </location>
</feature>
<dbReference type="PANTHER" id="PTHR13715">
    <property type="entry name" value="RYANODINE RECEPTOR AND IP3 RECEPTOR"/>
    <property type="match status" value="1"/>
</dbReference>
<dbReference type="AlphaFoldDB" id="A0A7S3GDV8"/>
<evidence type="ECO:0000256" key="5">
    <source>
        <dbReference type="SAM" id="MobiDB-lite"/>
    </source>
</evidence>